<feature type="coiled-coil region" evidence="2">
    <location>
        <begin position="1030"/>
        <end position="1252"/>
    </location>
</feature>
<accession>A0A8J1MB53</accession>
<feature type="compositionally biased region" description="Low complexity" evidence="3">
    <location>
        <begin position="761"/>
        <end position="770"/>
    </location>
</feature>
<feature type="compositionally biased region" description="Polar residues" evidence="3">
    <location>
        <begin position="264"/>
        <end position="274"/>
    </location>
</feature>
<feature type="compositionally biased region" description="Polar residues" evidence="3">
    <location>
        <begin position="59"/>
        <end position="87"/>
    </location>
</feature>
<name>A0A8J1MB53_XENLA</name>
<dbReference type="GO" id="GO:0005634">
    <property type="term" value="C:nucleus"/>
    <property type="evidence" value="ECO:0000318"/>
    <property type="project" value="GO_Central"/>
</dbReference>
<feature type="coiled-coil region" evidence="2">
    <location>
        <begin position="953"/>
        <end position="984"/>
    </location>
</feature>
<proteinExistence type="predicted"/>
<feature type="compositionally biased region" description="Polar residues" evidence="3">
    <location>
        <begin position="1309"/>
        <end position="1329"/>
    </location>
</feature>
<sequence length="1329" mass="147342">MSTPLVSSKECSTGSPINSNQDQVDNENVSNLGDDNANQIYPTRKTQEQDSSIEKLGELSTSQSEDLSQSCEEHSTSLTSGQGSPSGDQLLRDRKSPSLTEKDISKNYMTDDAKDSLKATGASEGQSQAHSKADVFDRSLVYPLSRVSESSHSMCSNNTGNLSYSEQLKGVSFLKSGMVSTKSETFAKDRISPTPFLTSPPKYLQSPNYGIRATNSSIPVDHLFGFSSHTHSCSSEEKKVLLFSRSPTSDVNVPEFSIGEGANKPSTLHPSPTSTDHHLRVLSKPQVIFNITEAQVYQGQTQKTSEISDSNLLQSKRICRHKQDQSMVTAFSGTKTVGYVSETRTSPVSNLCAPLGHVDTSQCYKVINQVDKGFGSSPKSSHFSLANKRPDEYAADMVRELSSKPAIRKTTSLSDSLDNKAHLNKDRGSLESFLCQDSDNNFVLSSNMASMKDKMALFESKKAMVGRKHQSDGLKGSMKESQKDLADTFSCAPTLSGPVAAVNINDQCIASPSSSTDPNAVHVDRMSPSSVLPSFDGTQVLNFSPKATNKMLCSSGIPKPILIHSKPCLASKGDTDTNDNEKPVEATEPNIILPKPKHVRPKIITYIRRNPQTIDRLPYGPVSMPFGSSACNVPMTRDHEVLGSDINASNVIIDTYKADLQRSRIYTTGLMVTGKRPPGHHFGQIHEKSMEETAERTGKEEFSSPPFTHYEVPPSFYRSTMILKPQLGLGAVTRLPSTKSRILAASQRSSTIALPPQEQVASSESLTSAESSEDAKPAMIPNGAKSNLPKPCHSGLRPPGYSRLPAAKLAAFGFVRSSSVSSLSSNQSTESIQSDHSRSASAGTSLANEEQSTPKSILPSKDILKGSSRTVLQVCSSTIIPRRSLLPAPKTSTSPAGLKKETQKDHEIINRPALSSPKRQAPTANKIQSPGHPKLRPTISKNGYAVKPEVQSRESDRQVIQKLKEKCEEQTKKLLLAREELKKASCGFAVFAITTQYFFQKNENGLIKEKQLLVELSTIRDEVVFNITRCEKLQKEKEELEMRFDNEVRKLEHEQEEEIQGLKERLELQYNEEAKRLQKEQNVQLERVRSQHLEQIEDMAATHEGSLSQIKQNYTAAIQAIRDEHENRIHEVKQNHELEKKTLEDNFEKLQLSLQDQVDTLTFQNNTLRDRAKRFEEALMRNTNEQFEIALAPYRHLDEDLNSVKQVLEIKNQLIHQQERRIMELEKLAEINVLLEEKVQVLQQQNEDMKARIAQNVVVTRQLSVENANLHESVEKESKEKKRLSCTNEELVWKLQSTQSMSPIKLPSSPINRSVSGSLSPSKANMSPR</sequence>
<feature type="region of interest" description="Disordered" evidence="3">
    <location>
        <begin position="823"/>
        <end position="861"/>
    </location>
</feature>
<feature type="compositionally biased region" description="Polar residues" evidence="3">
    <location>
        <begin position="1"/>
        <end position="41"/>
    </location>
</feature>
<dbReference type="GO" id="GO:0005737">
    <property type="term" value="C:cytoplasm"/>
    <property type="evidence" value="ECO:0007669"/>
    <property type="project" value="TreeGrafter"/>
</dbReference>
<evidence type="ECO:0000313" key="5">
    <source>
        <dbReference type="RefSeq" id="XP_041438586.1"/>
    </source>
</evidence>
<feature type="compositionally biased region" description="Low complexity" evidence="3">
    <location>
        <begin position="823"/>
        <end position="832"/>
    </location>
</feature>
<dbReference type="CTD" id="108708699"/>
<keyword evidence="1 2" id="KW-0175">Coiled coil</keyword>
<reference evidence="5" key="1">
    <citation type="submission" date="2025-08" db="UniProtKB">
        <authorList>
            <consortium name="RefSeq"/>
        </authorList>
    </citation>
    <scope>IDENTIFICATION</scope>
    <source>
        <strain evidence="5">J_2021</strain>
        <tissue evidence="5">Erythrocytes</tissue>
    </source>
</reference>
<feature type="region of interest" description="Disordered" evidence="3">
    <location>
        <begin position="748"/>
        <end position="799"/>
    </location>
</feature>
<dbReference type="OrthoDB" id="10038993at2759"/>
<feature type="region of interest" description="Disordered" evidence="3">
    <location>
        <begin position="1299"/>
        <end position="1329"/>
    </location>
</feature>
<keyword evidence="4" id="KW-1185">Reference proteome</keyword>
<feature type="compositionally biased region" description="Basic and acidic residues" evidence="3">
    <location>
        <begin position="90"/>
        <end position="111"/>
    </location>
</feature>
<dbReference type="Proteomes" id="UP000186698">
    <property type="component" value="Chromosome 2L"/>
</dbReference>
<dbReference type="InterPro" id="IPR051293">
    <property type="entry name" value="MTUS1/CCDC69"/>
</dbReference>
<dbReference type="KEGG" id="xla:108708699"/>
<feature type="region of interest" description="Disordered" evidence="3">
    <location>
        <begin position="258"/>
        <end position="277"/>
    </location>
</feature>
<feature type="compositionally biased region" description="Polar residues" evidence="3">
    <location>
        <begin position="839"/>
        <end position="855"/>
    </location>
</feature>
<evidence type="ECO:0000313" key="4">
    <source>
        <dbReference type="Proteomes" id="UP000186698"/>
    </source>
</evidence>
<feature type="compositionally biased region" description="Basic and acidic residues" evidence="3">
    <location>
        <begin position="45"/>
        <end position="57"/>
    </location>
</feature>
<dbReference type="RefSeq" id="XP_041438586.1">
    <property type="nucleotide sequence ID" value="XM_041582652.1"/>
</dbReference>
<protein>
    <submittedName>
        <fullName evidence="5">Microtubule-associated tumor suppressor candidate 2</fullName>
    </submittedName>
</protein>
<evidence type="ECO:0000256" key="1">
    <source>
        <dbReference type="ARBA" id="ARBA00023054"/>
    </source>
</evidence>
<evidence type="ECO:0000256" key="2">
    <source>
        <dbReference type="SAM" id="Coils"/>
    </source>
</evidence>
<evidence type="ECO:0000256" key="3">
    <source>
        <dbReference type="SAM" id="MobiDB-lite"/>
    </source>
</evidence>
<dbReference type="GO" id="GO:0008017">
    <property type="term" value="F:microtubule binding"/>
    <property type="evidence" value="ECO:0000318"/>
    <property type="project" value="GO_Central"/>
</dbReference>
<dbReference type="PANTHER" id="PTHR24200:SF14">
    <property type="entry name" value="MICROTUBULE-ASSOCIATED TUMOR SUPPRESSOR CANDIDATE 2"/>
    <property type="match status" value="1"/>
</dbReference>
<dbReference type="PANTHER" id="PTHR24200">
    <property type="entry name" value="TOUCAN, ISOFORM A"/>
    <property type="match status" value="1"/>
</dbReference>
<feature type="region of interest" description="Disordered" evidence="3">
    <location>
        <begin position="1"/>
        <end position="111"/>
    </location>
</feature>
<feature type="compositionally biased region" description="Basic and acidic residues" evidence="3">
    <location>
        <begin position="898"/>
        <end position="909"/>
    </location>
</feature>
<organism evidence="4 5">
    <name type="scientific">Xenopus laevis</name>
    <name type="common">African clawed frog</name>
    <dbReference type="NCBI Taxonomy" id="8355"/>
    <lineage>
        <taxon>Eukaryota</taxon>
        <taxon>Metazoa</taxon>
        <taxon>Chordata</taxon>
        <taxon>Craniata</taxon>
        <taxon>Vertebrata</taxon>
        <taxon>Euteleostomi</taxon>
        <taxon>Amphibia</taxon>
        <taxon>Batrachia</taxon>
        <taxon>Anura</taxon>
        <taxon>Pipoidea</taxon>
        <taxon>Pipidae</taxon>
        <taxon>Xenopodinae</taxon>
        <taxon>Xenopus</taxon>
        <taxon>Xenopus</taxon>
    </lineage>
</organism>
<gene>
    <name evidence="5" type="primary">LOC108708699</name>
</gene>
<feature type="region of interest" description="Disordered" evidence="3">
    <location>
        <begin position="885"/>
        <end position="942"/>
    </location>
</feature>
<dbReference type="GeneID" id="108708699"/>